<protein>
    <recommendedName>
        <fullName evidence="4">Large ribosomal subunit protein uL15</fullName>
    </recommendedName>
</protein>
<dbReference type="InterPro" id="IPR001196">
    <property type="entry name" value="Ribosomal_uL15_CS"/>
</dbReference>
<organism evidence="8 9">
    <name type="scientific">Roseimaritima ulvae</name>
    <dbReference type="NCBI Taxonomy" id="980254"/>
    <lineage>
        <taxon>Bacteria</taxon>
        <taxon>Pseudomonadati</taxon>
        <taxon>Planctomycetota</taxon>
        <taxon>Planctomycetia</taxon>
        <taxon>Pirellulales</taxon>
        <taxon>Pirellulaceae</taxon>
        <taxon>Roseimaritima</taxon>
    </lineage>
</organism>
<dbReference type="EMBL" id="CP042914">
    <property type="protein sequence ID" value="QEG39534.1"/>
    <property type="molecule type" value="Genomic_DNA"/>
</dbReference>
<keyword evidence="3 4" id="KW-0687">Ribonucleoprotein</keyword>
<dbReference type="InterPro" id="IPR036227">
    <property type="entry name" value="Ribosomal_uL15/eL18_sf"/>
</dbReference>
<comment type="subunit">
    <text evidence="4">Part of the 50S ribosomal subunit.</text>
</comment>
<dbReference type="OrthoDB" id="9810293at2"/>
<keyword evidence="9" id="KW-1185">Reference proteome</keyword>
<dbReference type="Proteomes" id="UP000325286">
    <property type="component" value="Chromosome"/>
</dbReference>
<evidence type="ECO:0000259" key="7">
    <source>
        <dbReference type="Pfam" id="PF00828"/>
    </source>
</evidence>
<dbReference type="InterPro" id="IPR005749">
    <property type="entry name" value="Ribosomal_uL15_bac-type"/>
</dbReference>
<proteinExistence type="inferred from homology"/>
<evidence type="ECO:0000256" key="6">
    <source>
        <dbReference type="SAM" id="MobiDB-lite"/>
    </source>
</evidence>
<dbReference type="PANTHER" id="PTHR12934">
    <property type="entry name" value="50S RIBOSOMAL PROTEIN L15"/>
    <property type="match status" value="1"/>
</dbReference>
<dbReference type="AlphaFoldDB" id="A0A5B9QKV8"/>
<sequence length="166" mass="18291">MNLEDVHRGITKHKPRKRIGRGPGSGTGKTSGRGHKGHKSRSGYSRKPVFQGGAMPMIRRIPKRGFHNKWGVEVFAVNVATLDKAFEDGDEVTLEILSEKHIAKGTFDEVKILGDGELTKKLTVTAHRFSKQAEEKITKAGGTVNRIAPKRTPKERVAALKNEQSS</sequence>
<feature type="region of interest" description="Disordered" evidence="6">
    <location>
        <begin position="141"/>
        <end position="166"/>
    </location>
</feature>
<keyword evidence="4" id="KW-0694">RNA-binding</keyword>
<evidence type="ECO:0000313" key="8">
    <source>
        <dbReference type="EMBL" id="QEG39534.1"/>
    </source>
</evidence>
<dbReference type="HAMAP" id="MF_01341">
    <property type="entry name" value="Ribosomal_uL15"/>
    <property type="match status" value="1"/>
</dbReference>
<evidence type="ECO:0000256" key="5">
    <source>
        <dbReference type="RuleBase" id="RU003888"/>
    </source>
</evidence>
<dbReference type="InterPro" id="IPR030878">
    <property type="entry name" value="Ribosomal_uL15"/>
</dbReference>
<comment type="similarity">
    <text evidence="1 4 5">Belongs to the universal ribosomal protein uL15 family.</text>
</comment>
<reference evidence="8 9" key="1">
    <citation type="submission" date="2019-08" db="EMBL/GenBank/DDBJ databases">
        <title>Deep-cultivation of Planctomycetes and their phenomic and genomic characterization uncovers novel biology.</title>
        <authorList>
            <person name="Wiegand S."/>
            <person name="Jogler M."/>
            <person name="Boedeker C."/>
            <person name="Pinto D."/>
            <person name="Vollmers J."/>
            <person name="Rivas-Marin E."/>
            <person name="Kohn T."/>
            <person name="Peeters S.H."/>
            <person name="Heuer A."/>
            <person name="Rast P."/>
            <person name="Oberbeckmann S."/>
            <person name="Bunk B."/>
            <person name="Jeske O."/>
            <person name="Meyerdierks A."/>
            <person name="Storesund J.E."/>
            <person name="Kallscheuer N."/>
            <person name="Luecker S."/>
            <person name="Lage O.M."/>
            <person name="Pohl T."/>
            <person name="Merkel B.J."/>
            <person name="Hornburger P."/>
            <person name="Mueller R.-W."/>
            <person name="Bruemmer F."/>
            <person name="Labrenz M."/>
            <person name="Spormann A.M."/>
            <person name="Op den Camp H."/>
            <person name="Overmann J."/>
            <person name="Amann R."/>
            <person name="Jetten M.S.M."/>
            <person name="Mascher T."/>
            <person name="Medema M.H."/>
            <person name="Devos D.P."/>
            <person name="Kaster A.-K."/>
            <person name="Ovreas L."/>
            <person name="Rohde M."/>
            <person name="Galperin M.Y."/>
            <person name="Jogler C."/>
        </authorList>
    </citation>
    <scope>NUCLEOTIDE SEQUENCE [LARGE SCALE GENOMIC DNA]</scope>
    <source>
        <strain evidence="8 9">UC8</strain>
    </source>
</reference>
<evidence type="ECO:0000313" key="9">
    <source>
        <dbReference type="Proteomes" id="UP000325286"/>
    </source>
</evidence>
<feature type="compositionally biased region" description="Basic residues" evidence="6">
    <location>
        <begin position="9"/>
        <end position="20"/>
    </location>
</feature>
<dbReference type="GO" id="GO:0003735">
    <property type="term" value="F:structural constituent of ribosome"/>
    <property type="evidence" value="ECO:0007669"/>
    <property type="project" value="InterPro"/>
</dbReference>
<gene>
    <name evidence="4 8" type="primary">rplO</name>
    <name evidence="8" type="ORF">UC8_15290</name>
</gene>
<comment type="function">
    <text evidence="4">Binds to the 23S rRNA.</text>
</comment>
<dbReference type="NCBIfam" id="TIGR01071">
    <property type="entry name" value="rplO_bact"/>
    <property type="match status" value="1"/>
</dbReference>
<dbReference type="Gene3D" id="3.100.10.10">
    <property type="match status" value="1"/>
</dbReference>
<keyword evidence="2 4" id="KW-0689">Ribosomal protein</keyword>
<dbReference type="KEGG" id="rul:UC8_15290"/>
<keyword evidence="4" id="KW-0699">rRNA-binding</keyword>
<dbReference type="InterPro" id="IPR021131">
    <property type="entry name" value="Ribosomal_uL15/eL18"/>
</dbReference>
<dbReference type="SUPFAM" id="SSF52080">
    <property type="entry name" value="Ribosomal proteins L15p and L18e"/>
    <property type="match status" value="1"/>
</dbReference>
<feature type="compositionally biased region" description="Basic residues" evidence="6">
    <location>
        <begin position="32"/>
        <end position="41"/>
    </location>
</feature>
<dbReference type="PANTHER" id="PTHR12934:SF11">
    <property type="entry name" value="LARGE RIBOSOMAL SUBUNIT PROTEIN UL15M"/>
    <property type="match status" value="1"/>
</dbReference>
<dbReference type="RefSeq" id="WP_068136938.1">
    <property type="nucleotide sequence ID" value="NZ_CP042914.1"/>
</dbReference>
<dbReference type="Pfam" id="PF00828">
    <property type="entry name" value="Ribosomal_L27A"/>
    <property type="match status" value="1"/>
</dbReference>
<evidence type="ECO:0000256" key="4">
    <source>
        <dbReference type="HAMAP-Rule" id="MF_01341"/>
    </source>
</evidence>
<accession>A0A5B9QKV8</accession>
<dbReference type="PROSITE" id="PS00475">
    <property type="entry name" value="RIBOSOMAL_L15"/>
    <property type="match status" value="1"/>
</dbReference>
<feature type="region of interest" description="Disordered" evidence="6">
    <location>
        <begin position="1"/>
        <end position="50"/>
    </location>
</feature>
<feature type="domain" description="Large ribosomal subunit protein uL15/eL18" evidence="7">
    <location>
        <begin position="77"/>
        <end position="144"/>
    </location>
</feature>
<dbReference type="GO" id="GO:0006412">
    <property type="term" value="P:translation"/>
    <property type="evidence" value="ECO:0007669"/>
    <property type="project" value="UniProtKB-UniRule"/>
</dbReference>
<feature type="compositionally biased region" description="Gly residues" evidence="6">
    <location>
        <begin position="21"/>
        <end position="31"/>
    </location>
</feature>
<dbReference type="GO" id="GO:0022625">
    <property type="term" value="C:cytosolic large ribosomal subunit"/>
    <property type="evidence" value="ECO:0007669"/>
    <property type="project" value="TreeGrafter"/>
</dbReference>
<evidence type="ECO:0000256" key="2">
    <source>
        <dbReference type="ARBA" id="ARBA00022980"/>
    </source>
</evidence>
<dbReference type="GO" id="GO:0019843">
    <property type="term" value="F:rRNA binding"/>
    <property type="evidence" value="ECO:0007669"/>
    <property type="project" value="UniProtKB-UniRule"/>
</dbReference>
<name>A0A5B9QKV8_9BACT</name>
<evidence type="ECO:0000256" key="1">
    <source>
        <dbReference type="ARBA" id="ARBA00007320"/>
    </source>
</evidence>
<evidence type="ECO:0000256" key="3">
    <source>
        <dbReference type="ARBA" id="ARBA00023274"/>
    </source>
</evidence>